<feature type="compositionally biased region" description="Basic and acidic residues" evidence="3">
    <location>
        <begin position="1178"/>
        <end position="1188"/>
    </location>
</feature>
<feature type="region of interest" description="Disordered" evidence="3">
    <location>
        <begin position="50"/>
        <end position="89"/>
    </location>
</feature>
<dbReference type="SUPFAM" id="SSF48065">
    <property type="entry name" value="DBL homology domain (DH-domain)"/>
    <property type="match status" value="1"/>
</dbReference>
<dbReference type="Pfam" id="PF19056">
    <property type="entry name" value="WD40_2"/>
    <property type="match status" value="1"/>
</dbReference>
<feature type="compositionally biased region" description="Polar residues" evidence="3">
    <location>
        <begin position="977"/>
        <end position="986"/>
    </location>
</feature>
<feature type="compositionally biased region" description="Basic and acidic residues" evidence="3">
    <location>
        <begin position="222"/>
        <end position="231"/>
    </location>
</feature>
<feature type="region of interest" description="Disordered" evidence="3">
    <location>
        <begin position="2093"/>
        <end position="2112"/>
    </location>
</feature>
<reference evidence="4" key="1">
    <citation type="submission" date="2022-08" db="UniProtKB">
        <authorList>
            <consortium name="EnsemblMetazoa"/>
        </authorList>
    </citation>
    <scope>IDENTIFICATION</scope>
    <source>
        <strain evidence="4">Dongola</strain>
    </source>
</reference>
<dbReference type="Pfam" id="PF19057">
    <property type="entry name" value="PH_19"/>
    <property type="match status" value="1"/>
</dbReference>
<feature type="compositionally biased region" description="Polar residues" evidence="3">
    <location>
        <begin position="2636"/>
        <end position="2650"/>
    </location>
</feature>
<dbReference type="EMBL" id="APCN01003090">
    <property type="status" value="NOT_ANNOTATED_CDS"/>
    <property type="molecule type" value="Genomic_DNA"/>
</dbReference>
<feature type="region of interest" description="Disordered" evidence="3">
    <location>
        <begin position="2636"/>
        <end position="2734"/>
    </location>
</feature>
<dbReference type="InterPro" id="IPR000219">
    <property type="entry name" value="DH_dom"/>
</dbReference>
<feature type="compositionally biased region" description="Low complexity" evidence="3">
    <location>
        <begin position="204"/>
        <end position="219"/>
    </location>
</feature>
<feature type="compositionally biased region" description="Polar residues" evidence="3">
    <location>
        <begin position="167"/>
        <end position="177"/>
    </location>
</feature>
<dbReference type="SUPFAM" id="SSF50998">
    <property type="entry name" value="Quinoprotein alcohol dehydrogenase-like"/>
    <property type="match status" value="1"/>
</dbReference>
<dbReference type="CDD" id="cd00160">
    <property type="entry name" value="RhoGEF"/>
    <property type="match status" value="1"/>
</dbReference>
<feature type="compositionally biased region" description="Gly residues" evidence="3">
    <location>
        <begin position="2096"/>
        <end position="2110"/>
    </location>
</feature>
<feature type="compositionally biased region" description="Low complexity" evidence="3">
    <location>
        <begin position="800"/>
        <end position="819"/>
    </location>
</feature>
<dbReference type="VEuPathDB" id="VectorBase:AARA21_014801"/>
<name>A0A2C9GPD2_ANOAR</name>
<dbReference type="InterPro" id="IPR015943">
    <property type="entry name" value="WD40/YVTN_repeat-like_dom_sf"/>
</dbReference>
<dbReference type="EMBL" id="APCN01003089">
    <property type="status" value="NOT_ANNOTATED_CDS"/>
    <property type="molecule type" value="Genomic_DNA"/>
</dbReference>
<proteinExistence type="predicted"/>
<feature type="compositionally biased region" description="Polar residues" evidence="3">
    <location>
        <begin position="295"/>
        <end position="310"/>
    </location>
</feature>
<feature type="compositionally biased region" description="Polar residues" evidence="3">
    <location>
        <begin position="65"/>
        <end position="89"/>
    </location>
</feature>
<dbReference type="InterPro" id="IPR035899">
    <property type="entry name" value="DBL_dom_sf"/>
</dbReference>
<feature type="compositionally biased region" description="Polar residues" evidence="3">
    <location>
        <begin position="2701"/>
        <end position="2734"/>
    </location>
</feature>
<feature type="compositionally biased region" description="Low complexity" evidence="3">
    <location>
        <begin position="2659"/>
        <end position="2668"/>
    </location>
</feature>
<feature type="region of interest" description="Disordered" evidence="3">
    <location>
        <begin position="532"/>
        <end position="551"/>
    </location>
</feature>
<dbReference type="VEuPathDB" id="VectorBase:AARA016603"/>
<feature type="compositionally biased region" description="Low complexity" evidence="3">
    <location>
        <begin position="311"/>
        <end position="323"/>
    </location>
</feature>
<dbReference type="Gene3D" id="2.130.10.10">
    <property type="entry name" value="YVTN repeat-like/Quinoprotein amine dehydrogenase"/>
    <property type="match status" value="1"/>
</dbReference>
<feature type="compositionally biased region" description="Polar residues" evidence="3">
    <location>
        <begin position="2048"/>
        <end position="2067"/>
    </location>
</feature>
<sequence>MTSQPQPDKLGRNMKALPSTMWNRAIPENDYIQLGTLRYGVRLSNAGLLDGGKPSPMAEFPDANPRTSVTSYENTNGDNSVAGTSSISSNGDKPNCCCIGSGGVEMPWTTSYTRTKLPVPSSIAKNRKSSPFASASAGLAGVEGHHQQQHQQQQQQQRYPPLAPGRTNGNSFSQSTQSHDRGSDDYAFGTESVHEPSYGSELASSNNTNGRSTSSNGNGIHHKAERESNGDHQQLFEDTVRQLQQQDTSPRCSAVVCCYSNSFGSGSSNKKQHGGQRERRERQNQQPQRQENSHESPVSSEVYQNAGSGRQQSPHQQQQQQQQRFAATVLDRHDGPEHRRASNGRHEAARGTNVSSELDDADDADVDDDLSALVIVGGNGRLDIGPYGGVISSGSDYRNGGDDLNLNSKNAPRQQQRPVPQPSWQVQGQGDRTDVNINNFEKRKISAELHGGGTSSTRTVVGSRYGDSGVGDSGGARSSIKQTPSFAQIGSVAGDLCADELSSTSSVSPRAASPQHAPVGGAVTHVPASCELPAASSPLQPHPPPISTPFGQRRRVLQPPSSLPVVKSYSFHRVPSDAIGYASPTKGASRSPAAAAGVGGCGQLFFDGPLLSGPGRNRSFRNANHSRRLQYGQLDETGRAERQNGCVRDEIGGEALYFRPNVTRKSSLPVLGGSGSYSPGGSARNLKCSDAINEIRLQSLNKYCNKLLSAATGTAAVIASPSYRGGGATSTGSTDANRTPTVGGTHGRTQRRPIDELEDLSFIDSSDLSSVGDDIHINNGTDCERECRTQQRKQHPSIIAGAPAHPTTPPAVGAAGDGTRPTVADGRKRFARGVGVGVGGATVGFAHCNNYSGSSSDELSSVCSSGVEPLALACDSAESHRRNSDQQWQSQQPLAVKYRTQCNRHDSNASDDYQAAPHGEQLRVAGVGGALHTSSASSSAVVCPGSENGGEVCVGSESGRLSATGGSSGRSDSNNNYHRGSSNGDSEQQQQQQHQQQHQEQQQQQKYTTVLSNNSAVKSVCVGGGVGGEPGRPGGIGEQTPYDRAVTDDCYPPSSSYATVRTLGYGSACSSPDSSPAHHAGLNCFGRSNTQFHVATGGTNDRSIMEKRNNTLDRLQRLVKKTTSSSADKQPSSGGAAGTSGNAATGATKTERLRELTELLKGNRAPPVPPPRRSKHAHSVERTLDRRNTALSTSSLIDTGFLHGSESAPESQLLKAKESRSVDIPYRFGDGSGQRMSTPSSPLTEHKQINLRANVSTSNLENLRELPPVVSVAADECKSEAGPKDDDELFAKLSRPESRTIVGSYTQKTIPFRSASFSQVDYSSGKYIRSALGALKNSILKSKDQQQTSVDSNTIPRQSCKVVEAARSCSPTELRGGQVDREPQASVQPEDTDVAKLTIKKTELNINLAPLDDYGRYYEDRIDGGKDLASNRNSDIETIVEDPVAEHNENVENEGSGVQQQANLSVLQASEMVLEPLVEEGIPITPTSLSKDDECLQQATTCLIPVPVYDCVVSEWSTARPSEQWIDASTTEYGKFSDCLGSIKEVNENAVNEPVLTAEPEPLVEENFHAEKITVESPPQIIEPQESVELSEDGAGSDLADTNEGSNGSDEGMMICTPPVSIICTEPESNEFTTIVDGSGSTHKVSVVLGDGNEVEVVEVRKRHSNNEDMGDPQNSRLSNDVDEKRRLESRKSRRKGIYIQWPAIDANNELESDNNDSAGGTAGEDVNVSWNPQHLGQVNEKDSSLDLSGESFTDLSGKDAVGYANDRESAVHSPERYLLDPTTPDSDPGKPIWPKGSNRRQSLTYQSSDEKDDTLPVPALPVRTLKTLLLRSDSVSDNESDRASSRDRTSASPAPGGTEADLRRYSKRPLRGPYGQMLEAEMKKPTSKVQYNEILEELTRNESQGGNPSVARNRGAGSQSMDETNDRHSGKAGSKPRKASANLPVPTHVRTASSPSKLSDSSSSYSASPSKRYLCNIEQRSTDSDKSDKSLTGAGKLESKKFSFDSHLTDKSLKRGGSDVHEKPTKQRSVSSASDKQQKRSLDEVRLSQNSRTPSERSFTLLNTPETPKGLAASPELLAELLKGSSEKLITEQLTGGGGGSGGGRGSSGGNASNALPSAVLNCLDTRTHVVVELFNTEKSYVESLQTIVLKYLNQLKSPENAGLVDVQTVDEIFFMVPAILNIHERFLEELRRRLDSWDKMQMIGDAFVDVFSRPVILDTYTSFVNNWNRAKDAIRSARQKCPAFARFLEAMAREHKGKLSLDNLLIKPVQKFPNYELIFTRLIKHTDVTHPDQKPLQEALKLVHDILMFLNCKEKEALENGQRETALRELEGVIEGMNDLVTPERAFLLFDLVSMPSGQVTRKERGFFLFNDLLVITSIKRRSGTIRKTNMTCPGSVASTLDTNKYKYLTKISLDDLEIVKSKDENVRRIMKEIEHLTEDSSKLIQISDLTASLRCPHGSLEEAIRELQREIQRQLAERQTNDAQLNVLELTWNTSSGIQNMTVVFSKPEKRTQWEEIFAEAKQKLANSVERCQIPEFFVSVPIRKTRAGLQFTCASPTLGVQKDVWVCNSDGYVGQVCVLSLVPEPSVTSCNGVCNARILCVSSVPASEERVPNSSLLNVNIAIVDASVNSGVSNRPNNATVVSSPSKVAERKGSFKSTDSSSSSTPRALTNNDSNVQLDSGSSSEESDAESQPERVASNQSCATSASLTPNHRQQDSTASTNAAEETENQQSTMWLGTEDGCIHVYNCTDNIRIKKNKIKIPHVSAVYSILYLDNRVFVSLANGDICVYSRDRTGWNVSSPLTVTVGTVSNPVVKLLNVHGKLWCAIQGTIKVLNTKTLQIDSQIQISNDSKPITNMTVLNDYVWISVQNSAHIKCCHHESFEIIFEVNLAPSVNKMLSNCDDIIRQHKAACLRVTSLLACKDLIWVGTSAGVLLTIGAHNVAKGSSMPAVTGLPHGHTGHVRFLTFVESPDGDSAELLASEGSVPSGGGPSTQPGGKSNKASQQQDLLVISGGDGYEDFRSAGNNTLSEVAGREDSTNHLLLWKV</sequence>
<evidence type="ECO:0000256" key="1">
    <source>
        <dbReference type="ARBA" id="ARBA00022658"/>
    </source>
</evidence>
<feature type="region of interest" description="Disordered" evidence="3">
    <location>
        <begin position="449"/>
        <end position="479"/>
    </location>
</feature>
<protein>
    <submittedName>
        <fullName evidence="4">Uncharacterized protein</fullName>
    </submittedName>
</protein>
<accession>A0A2C9GPD2</accession>
<feature type="region of interest" description="Disordered" evidence="3">
    <location>
        <begin position="1662"/>
        <end position="1693"/>
    </location>
</feature>
<dbReference type="Gene3D" id="2.30.29.30">
    <property type="entry name" value="Pleckstrin-homology domain (PH domain)/Phosphotyrosine-binding domain (PTB)"/>
    <property type="match status" value="1"/>
</dbReference>
<feature type="region of interest" description="Disordered" evidence="3">
    <location>
        <begin position="393"/>
        <end position="431"/>
    </location>
</feature>
<feature type="region of interest" description="Disordered" evidence="3">
    <location>
        <begin position="1587"/>
        <end position="1613"/>
    </location>
</feature>
<feature type="compositionally biased region" description="Low complexity" evidence="3">
    <location>
        <begin position="1953"/>
        <end position="1974"/>
    </location>
</feature>
<feature type="region of interest" description="Disordered" evidence="3">
    <location>
        <begin position="1709"/>
        <end position="1818"/>
    </location>
</feature>
<feature type="compositionally biased region" description="Basic and acidic residues" evidence="3">
    <location>
        <begin position="1149"/>
        <end position="1158"/>
    </location>
</feature>
<evidence type="ECO:0000256" key="3">
    <source>
        <dbReference type="SAM" id="MobiDB-lite"/>
    </source>
</evidence>
<keyword evidence="5" id="KW-1185">Reference proteome</keyword>
<feature type="compositionally biased region" description="Basic and acidic residues" evidence="3">
    <location>
        <begin position="1680"/>
        <end position="1691"/>
    </location>
</feature>
<feature type="compositionally biased region" description="Basic and acidic residues" evidence="3">
    <location>
        <begin position="2009"/>
        <end position="2026"/>
    </location>
</feature>
<feature type="compositionally biased region" description="Polar residues" evidence="3">
    <location>
        <begin position="1121"/>
        <end position="1131"/>
    </location>
</feature>
<feature type="compositionally biased region" description="Basic and acidic residues" evidence="3">
    <location>
        <begin position="1766"/>
        <end position="1779"/>
    </location>
</feature>
<dbReference type="Gene3D" id="1.20.900.10">
    <property type="entry name" value="Dbl homology (DH) domain"/>
    <property type="match status" value="1"/>
</dbReference>
<feature type="region of interest" description="Disordered" evidence="3">
    <location>
        <begin position="1121"/>
        <end position="1191"/>
    </location>
</feature>
<feature type="compositionally biased region" description="Low complexity" evidence="3">
    <location>
        <begin position="412"/>
        <end position="427"/>
    </location>
</feature>
<dbReference type="SUPFAM" id="SSF50729">
    <property type="entry name" value="PH domain-like"/>
    <property type="match status" value="1"/>
</dbReference>
<feature type="compositionally biased region" description="Low complexity" evidence="3">
    <location>
        <begin position="455"/>
        <end position="464"/>
    </location>
</feature>
<dbReference type="PANTHER" id="PTHR12877:SF15">
    <property type="entry name" value="RHO GUANINE NUCLEOTIDE EXCHANGE FACTOR 17"/>
    <property type="match status" value="1"/>
</dbReference>
<feature type="region of interest" description="Disordered" evidence="3">
    <location>
        <begin position="122"/>
        <end position="231"/>
    </location>
</feature>
<feature type="compositionally biased region" description="Basic and acidic residues" evidence="3">
    <location>
        <begin position="330"/>
        <end position="349"/>
    </location>
</feature>
<feature type="compositionally biased region" description="Basic and acidic residues" evidence="3">
    <location>
        <begin position="1840"/>
        <end position="1850"/>
    </location>
</feature>
<evidence type="ECO:0000313" key="5">
    <source>
        <dbReference type="Proteomes" id="UP000075840"/>
    </source>
</evidence>
<feature type="coiled-coil region" evidence="2">
    <location>
        <begin position="2422"/>
        <end position="2487"/>
    </location>
</feature>
<dbReference type="Pfam" id="PF00621">
    <property type="entry name" value="RhoGEF"/>
    <property type="match status" value="1"/>
</dbReference>
<dbReference type="PROSITE" id="PS50010">
    <property type="entry name" value="DH_2"/>
    <property type="match status" value="1"/>
</dbReference>
<feature type="region of interest" description="Disordered" evidence="3">
    <location>
        <begin position="1832"/>
        <end position="1974"/>
    </location>
</feature>
<dbReference type="PANTHER" id="PTHR12877">
    <property type="entry name" value="RHO GUANINE NUCLEOTIDE EXCHANGE FACTOR"/>
    <property type="match status" value="1"/>
</dbReference>
<feature type="region of interest" description="Disordered" evidence="3">
    <location>
        <begin position="799"/>
        <end position="821"/>
    </location>
</feature>
<dbReference type="GO" id="GO:0005085">
    <property type="term" value="F:guanyl-nucleotide exchange factor activity"/>
    <property type="evidence" value="ECO:0007669"/>
    <property type="project" value="UniProtKB-KW"/>
</dbReference>
<feature type="region of interest" description="Disordered" evidence="3">
    <location>
        <begin position="263"/>
        <end position="363"/>
    </location>
</feature>
<feature type="compositionally biased region" description="Low complexity" evidence="3">
    <location>
        <begin position="1139"/>
        <end position="1148"/>
    </location>
</feature>
<dbReference type="EnsemblMetazoa" id="AARA016603-RA">
    <property type="protein sequence ID" value="AARA016603-PA"/>
    <property type="gene ID" value="AARA016603"/>
</dbReference>
<feature type="compositionally biased region" description="Basic and acidic residues" evidence="3">
    <location>
        <begin position="2037"/>
        <end position="2047"/>
    </location>
</feature>
<feature type="compositionally biased region" description="Low complexity" evidence="3">
    <location>
        <begin position="987"/>
        <end position="1005"/>
    </location>
</feature>
<dbReference type="InterPro" id="IPR011047">
    <property type="entry name" value="Quinoprotein_ADH-like_sf"/>
</dbReference>
<feature type="region of interest" description="Disordered" evidence="3">
    <location>
        <begin position="2982"/>
        <end position="3009"/>
    </location>
</feature>
<feature type="region of interest" description="Disordered" evidence="3">
    <location>
        <begin position="953"/>
        <end position="1007"/>
    </location>
</feature>
<dbReference type="FunFam" id="1.20.900.10:FF:000045">
    <property type="entry name" value="Uncharacterized protein, isoform C"/>
    <property type="match status" value="1"/>
</dbReference>
<dbReference type="InterPro" id="IPR039919">
    <property type="entry name" value="ARHGEF10/ARHGEF17"/>
</dbReference>
<feature type="region of interest" description="Disordered" evidence="3">
    <location>
        <begin position="723"/>
        <end position="749"/>
    </location>
</feature>
<keyword evidence="1" id="KW-0344">Guanine-nucleotide releasing factor</keyword>
<dbReference type="SMART" id="SM00325">
    <property type="entry name" value="RhoGEF"/>
    <property type="match status" value="1"/>
</dbReference>
<evidence type="ECO:0000313" key="4">
    <source>
        <dbReference type="EnsemblMetazoa" id="AARA016603-PA"/>
    </source>
</evidence>
<dbReference type="Proteomes" id="UP000075840">
    <property type="component" value="Unassembled WGS sequence"/>
</dbReference>
<evidence type="ECO:0000256" key="2">
    <source>
        <dbReference type="SAM" id="Coils"/>
    </source>
</evidence>
<dbReference type="GO" id="GO:0030036">
    <property type="term" value="P:actin cytoskeleton organization"/>
    <property type="evidence" value="ECO:0007669"/>
    <property type="project" value="TreeGrafter"/>
</dbReference>
<feature type="compositionally biased region" description="Polar residues" evidence="3">
    <location>
        <begin position="2669"/>
        <end position="2683"/>
    </location>
</feature>
<keyword evidence="2" id="KW-0175">Coiled coil</keyword>
<feature type="region of interest" description="Disordered" evidence="3">
    <location>
        <begin position="2009"/>
        <end position="2071"/>
    </location>
</feature>
<dbReference type="InterPro" id="IPR011993">
    <property type="entry name" value="PH-like_dom_sf"/>
</dbReference>
<organism evidence="4 5">
    <name type="scientific">Anopheles arabiensis</name>
    <name type="common">Mosquito</name>
    <dbReference type="NCBI Taxonomy" id="7173"/>
    <lineage>
        <taxon>Eukaryota</taxon>
        <taxon>Metazoa</taxon>
        <taxon>Ecdysozoa</taxon>
        <taxon>Arthropoda</taxon>
        <taxon>Hexapoda</taxon>
        <taxon>Insecta</taxon>
        <taxon>Pterygota</taxon>
        <taxon>Neoptera</taxon>
        <taxon>Endopterygota</taxon>
        <taxon>Diptera</taxon>
        <taxon>Nematocera</taxon>
        <taxon>Culicoidea</taxon>
        <taxon>Culicidae</taxon>
        <taxon>Anophelinae</taxon>
        <taxon>Anopheles</taxon>
    </lineage>
</organism>